<dbReference type="NCBIfam" id="TIGR02532">
    <property type="entry name" value="IV_pilin_GFxxxE"/>
    <property type="match status" value="1"/>
</dbReference>
<evidence type="ECO:0000313" key="14">
    <source>
        <dbReference type="Proteomes" id="UP000030017"/>
    </source>
</evidence>
<evidence type="ECO:0000256" key="2">
    <source>
        <dbReference type="ARBA" id="ARBA00021549"/>
    </source>
</evidence>
<evidence type="ECO:0000259" key="12">
    <source>
        <dbReference type="Pfam" id="PF12019"/>
    </source>
</evidence>
<dbReference type="GO" id="GO:0015628">
    <property type="term" value="P:protein secretion by the type II secretion system"/>
    <property type="evidence" value="ECO:0007669"/>
    <property type="project" value="InterPro"/>
</dbReference>
<proteinExistence type="inferred from homology"/>
<dbReference type="eggNOG" id="COG4970">
    <property type="taxonomic scope" value="Bacteria"/>
</dbReference>
<reference evidence="13 14" key="1">
    <citation type="submission" date="2013-08" db="EMBL/GenBank/DDBJ databases">
        <title>Genome sequencing of Lysobacter.</title>
        <authorList>
            <person name="Zhang S."/>
            <person name="Wang G."/>
        </authorList>
    </citation>
    <scope>NUCLEOTIDE SEQUENCE [LARGE SCALE GENOMIC DNA]</scope>
    <source>
        <strain evidence="13 14">Ko07</strain>
    </source>
</reference>
<evidence type="ECO:0000256" key="8">
    <source>
        <dbReference type="ARBA" id="ARBA00023136"/>
    </source>
</evidence>
<dbReference type="InterPro" id="IPR012902">
    <property type="entry name" value="N_methyl_site"/>
</dbReference>
<gene>
    <name evidence="13" type="ORF">N792_12990</name>
</gene>
<sequence length="177" mass="19285">MRQEARGFTLIELMVTLAVMAVLLGIGVPSFQRLQQSTRTTTAFHLLTTSLALARLSAVKSNAPVSVCPSRDGRHCRGDSVWDDGWIVFADPARAKQPASVDAVLHRFDRVGPRLALRSTAGRTLVRFHPSGMAYGSNLSVRLCSTRDRTHLGSVIVNNAGRPRSERHDGIPCPFAP</sequence>
<evidence type="ECO:0000256" key="3">
    <source>
        <dbReference type="ARBA" id="ARBA00022475"/>
    </source>
</evidence>
<dbReference type="InterPro" id="IPR045584">
    <property type="entry name" value="Pilin-like"/>
</dbReference>
<dbReference type="GO" id="GO:0015627">
    <property type="term" value="C:type II protein secretion system complex"/>
    <property type="evidence" value="ECO:0007669"/>
    <property type="project" value="InterPro"/>
</dbReference>
<dbReference type="STRING" id="1122185.N792_12990"/>
<dbReference type="AlphaFoldDB" id="A0A0A0ELH2"/>
<evidence type="ECO:0000256" key="6">
    <source>
        <dbReference type="ARBA" id="ARBA00022692"/>
    </source>
</evidence>
<dbReference type="Pfam" id="PF12019">
    <property type="entry name" value="GspH"/>
    <property type="match status" value="1"/>
</dbReference>
<dbReference type="SUPFAM" id="SSF54523">
    <property type="entry name" value="Pili subunits"/>
    <property type="match status" value="1"/>
</dbReference>
<dbReference type="Pfam" id="PF07963">
    <property type="entry name" value="N_methyl"/>
    <property type="match status" value="1"/>
</dbReference>
<keyword evidence="6 11" id="KW-0812">Transmembrane</keyword>
<evidence type="ECO:0000256" key="7">
    <source>
        <dbReference type="ARBA" id="ARBA00022989"/>
    </source>
</evidence>
<evidence type="ECO:0000256" key="9">
    <source>
        <dbReference type="ARBA" id="ARBA00025772"/>
    </source>
</evidence>
<dbReference type="Proteomes" id="UP000030017">
    <property type="component" value="Unassembled WGS sequence"/>
</dbReference>
<dbReference type="RefSeq" id="WP_036195333.1">
    <property type="nucleotide sequence ID" value="NZ_AVPS01000009.1"/>
</dbReference>
<comment type="caution">
    <text evidence="13">The sequence shown here is derived from an EMBL/GenBank/DDBJ whole genome shotgun (WGS) entry which is preliminary data.</text>
</comment>
<dbReference type="PROSITE" id="PS00409">
    <property type="entry name" value="PROKAR_NTER_METHYL"/>
    <property type="match status" value="1"/>
</dbReference>
<accession>A0A0A0ELH2</accession>
<dbReference type="EMBL" id="AVPS01000009">
    <property type="protein sequence ID" value="KGM50983.1"/>
    <property type="molecule type" value="Genomic_DNA"/>
</dbReference>
<evidence type="ECO:0000256" key="5">
    <source>
        <dbReference type="ARBA" id="ARBA00022519"/>
    </source>
</evidence>
<organism evidence="13 14">
    <name type="scientific">Lysobacter concretionis Ko07 = DSM 16239</name>
    <dbReference type="NCBI Taxonomy" id="1122185"/>
    <lineage>
        <taxon>Bacteria</taxon>
        <taxon>Pseudomonadati</taxon>
        <taxon>Pseudomonadota</taxon>
        <taxon>Gammaproteobacteria</taxon>
        <taxon>Lysobacterales</taxon>
        <taxon>Lysobacteraceae</taxon>
        <taxon>Novilysobacter</taxon>
    </lineage>
</organism>
<protein>
    <recommendedName>
        <fullName evidence="2">Type II secretion system protein H</fullName>
    </recommendedName>
    <alternativeName>
        <fullName evidence="10">General secretion pathway protein H</fullName>
    </alternativeName>
</protein>
<feature type="transmembrane region" description="Helical" evidence="11">
    <location>
        <begin position="7"/>
        <end position="28"/>
    </location>
</feature>
<comment type="similarity">
    <text evidence="9">Belongs to the GSP H family.</text>
</comment>
<evidence type="ECO:0000256" key="1">
    <source>
        <dbReference type="ARBA" id="ARBA00004377"/>
    </source>
</evidence>
<dbReference type="InterPro" id="IPR022346">
    <property type="entry name" value="T2SS_GspH"/>
</dbReference>
<evidence type="ECO:0000256" key="11">
    <source>
        <dbReference type="SAM" id="Phobius"/>
    </source>
</evidence>
<evidence type="ECO:0000256" key="10">
    <source>
        <dbReference type="ARBA" id="ARBA00030775"/>
    </source>
</evidence>
<keyword evidence="4" id="KW-0488">Methylation</keyword>
<comment type="subcellular location">
    <subcellularLocation>
        <location evidence="1">Cell inner membrane</location>
        <topology evidence="1">Single-pass membrane protein</topology>
    </subcellularLocation>
</comment>
<keyword evidence="8 11" id="KW-0472">Membrane</keyword>
<name>A0A0A0ELH2_9GAMM</name>
<keyword evidence="14" id="KW-1185">Reference proteome</keyword>
<evidence type="ECO:0000256" key="4">
    <source>
        <dbReference type="ARBA" id="ARBA00022481"/>
    </source>
</evidence>
<dbReference type="Gene3D" id="3.55.40.10">
    <property type="entry name" value="minor pseudopilin epsh domain"/>
    <property type="match status" value="1"/>
</dbReference>
<keyword evidence="3" id="KW-1003">Cell membrane</keyword>
<feature type="domain" description="General secretion pathway GspH" evidence="12">
    <location>
        <begin position="47"/>
        <end position="161"/>
    </location>
</feature>
<keyword evidence="7 11" id="KW-1133">Transmembrane helix</keyword>
<evidence type="ECO:0000313" key="13">
    <source>
        <dbReference type="EMBL" id="KGM50983.1"/>
    </source>
</evidence>
<keyword evidence="5" id="KW-0997">Cell inner membrane</keyword>
<dbReference type="GO" id="GO:0005886">
    <property type="term" value="C:plasma membrane"/>
    <property type="evidence" value="ECO:0007669"/>
    <property type="project" value="UniProtKB-SubCell"/>
</dbReference>